<dbReference type="RefSeq" id="WP_184965867.1">
    <property type="nucleotide sequence ID" value="NZ_BAAAWF010000074.1"/>
</dbReference>
<gene>
    <name evidence="5" type="ORF">FHS34_003354</name>
</gene>
<dbReference type="AlphaFoldDB" id="A0A7W9PU96"/>
<dbReference type="InterPro" id="IPR036331">
    <property type="entry name" value="Chagasin-like_sf"/>
</dbReference>
<evidence type="ECO:0000256" key="3">
    <source>
        <dbReference type="SAM" id="MobiDB-lite"/>
    </source>
</evidence>
<evidence type="ECO:0000256" key="4">
    <source>
        <dbReference type="SAM" id="SignalP"/>
    </source>
</evidence>
<feature type="chain" id="PRO_5038648772" description="Proteinase inhibitor I42 chagasin domain-containing protein" evidence="4">
    <location>
        <begin position="21"/>
        <end position="176"/>
    </location>
</feature>
<comment type="caution">
    <text evidence="5">The sequence shown here is derived from an EMBL/GenBank/DDBJ whole genome shotgun (WGS) entry which is preliminary data.</text>
</comment>
<evidence type="ECO:0008006" key="7">
    <source>
        <dbReference type="Google" id="ProtNLM"/>
    </source>
</evidence>
<keyword evidence="1" id="KW-0646">Protease inhibitor</keyword>
<dbReference type="Proteomes" id="UP000585836">
    <property type="component" value="Unassembled WGS sequence"/>
</dbReference>
<keyword evidence="6" id="KW-1185">Reference proteome</keyword>
<evidence type="ECO:0000313" key="5">
    <source>
        <dbReference type="EMBL" id="MBB5927891.1"/>
    </source>
</evidence>
<keyword evidence="4" id="KW-0732">Signal</keyword>
<accession>A0A7W9PU96</accession>
<dbReference type="Gene3D" id="2.60.40.2020">
    <property type="match status" value="1"/>
</dbReference>
<proteinExistence type="predicted"/>
<name>A0A7W9PU96_9ACTN</name>
<evidence type="ECO:0000256" key="1">
    <source>
        <dbReference type="ARBA" id="ARBA00022690"/>
    </source>
</evidence>
<feature type="region of interest" description="Disordered" evidence="3">
    <location>
        <begin position="93"/>
        <end position="120"/>
    </location>
</feature>
<reference evidence="5 6" key="1">
    <citation type="submission" date="2020-08" db="EMBL/GenBank/DDBJ databases">
        <title>Genomic Encyclopedia of Type Strains, Phase III (KMG-III): the genomes of soil and plant-associated and newly described type strains.</title>
        <authorList>
            <person name="Whitman W."/>
        </authorList>
    </citation>
    <scope>NUCLEOTIDE SEQUENCE [LARGE SCALE GENOMIC DNA]</scope>
    <source>
        <strain evidence="5 6">CECT 3313</strain>
    </source>
</reference>
<organism evidence="5 6">
    <name type="scientific">Streptomyces echinatus</name>
    <dbReference type="NCBI Taxonomy" id="67293"/>
    <lineage>
        <taxon>Bacteria</taxon>
        <taxon>Bacillati</taxon>
        <taxon>Actinomycetota</taxon>
        <taxon>Actinomycetes</taxon>
        <taxon>Kitasatosporales</taxon>
        <taxon>Streptomycetaceae</taxon>
        <taxon>Streptomyces</taxon>
    </lineage>
</organism>
<dbReference type="PROSITE" id="PS51257">
    <property type="entry name" value="PROKAR_LIPOPROTEIN"/>
    <property type="match status" value="1"/>
</dbReference>
<evidence type="ECO:0000313" key="6">
    <source>
        <dbReference type="Proteomes" id="UP000585836"/>
    </source>
</evidence>
<sequence>MTSRAALLAPAALSCLLALTGCGGHDGAGTPTPTGTPAATATAGGTATPGVTTRTGYGLDHRTVTLDPGERFSLTVPSSATLGERWYLAGPGPDPAVLGHRGDRTSGSGSDADGDTGGTQSFDFVTLAKGRTTVRLLRCPLNTCTGPGTASPYPTMTAVPPAHADAAFSIFSITVH</sequence>
<protein>
    <recommendedName>
        <fullName evidence="7">Proteinase inhibitor I42 chagasin domain-containing protein</fullName>
    </recommendedName>
</protein>
<keyword evidence="2" id="KW-0789">Thiol protease inhibitor</keyword>
<dbReference type="GO" id="GO:0004869">
    <property type="term" value="F:cysteine-type endopeptidase inhibitor activity"/>
    <property type="evidence" value="ECO:0007669"/>
    <property type="project" value="UniProtKB-KW"/>
</dbReference>
<evidence type="ECO:0000256" key="2">
    <source>
        <dbReference type="ARBA" id="ARBA00022704"/>
    </source>
</evidence>
<feature type="region of interest" description="Disordered" evidence="3">
    <location>
        <begin position="29"/>
        <end position="56"/>
    </location>
</feature>
<feature type="signal peptide" evidence="4">
    <location>
        <begin position="1"/>
        <end position="20"/>
    </location>
</feature>
<dbReference type="EMBL" id="JACHJK010000005">
    <property type="protein sequence ID" value="MBB5927891.1"/>
    <property type="molecule type" value="Genomic_DNA"/>
</dbReference>